<reference evidence="1" key="1">
    <citation type="submission" date="2016-01" db="EMBL/GenBank/DDBJ databases">
        <title>Reference transcriptome for the parasite Schistocephalus solidus: insights into the molecular evolution of parasitism.</title>
        <authorList>
            <person name="Hebert F.O."/>
            <person name="Grambauer S."/>
            <person name="Barber I."/>
            <person name="Landry C.R."/>
            <person name="Aubin-Horth N."/>
        </authorList>
    </citation>
    <scope>NUCLEOTIDE SEQUENCE</scope>
</reference>
<evidence type="ECO:0000313" key="1">
    <source>
        <dbReference type="EMBL" id="JAP46602.1"/>
    </source>
</evidence>
<sequence>MSNPCESSAPSLYGRKIQVHNGYYNFRKAWLVLVLGTAATMTDLADLDYVMDCNPPRVTISGSRSGQLDPFSFPATESEYRRSKVYFHGLTNRVEPGLEFAPSSTPLDGQRRLIEGSITELVRRTT</sequence>
<accession>A0A0X3PEN9</accession>
<protein>
    <submittedName>
        <fullName evidence="1">Uncharacterized protein</fullName>
    </submittedName>
</protein>
<gene>
    <name evidence="1" type="ORF">TR92315</name>
</gene>
<name>A0A0X3PEN9_SCHSO</name>
<dbReference type="AlphaFoldDB" id="A0A0X3PEN9"/>
<organism evidence="1">
    <name type="scientific">Schistocephalus solidus</name>
    <name type="common">Tapeworm</name>
    <dbReference type="NCBI Taxonomy" id="70667"/>
    <lineage>
        <taxon>Eukaryota</taxon>
        <taxon>Metazoa</taxon>
        <taxon>Spiralia</taxon>
        <taxon>Lophotrochozoa</taxon>
        <taxon>Platyhelminthes</taxon>
        <taxon>Cestoda</taxon>
        <taxon>Eucestoda</taxon>
        <taxon>Diphyllobothriidea</taxon>
        <taxon>Diphyllobothriidae</taxon>
        <taxon>Schistocephalus</taxon>
    </lineage>
</organism>
<dbReference type="EMBL" id="GEEE01016623">
    <property type="protein sequence ID" value="JAP46602.1"/>
    <property type="molecule type" value="Transcribed_RNA"/>
</dbReference>
<proteinExistence type="predicted"/>